<feature type="chain" id="PRO_5031032161" evidence="1">
    <location>
        <begin position="24"/>
        <end position="384"/>
    </location>
</feature>
<keyword evidence="1" id="KW-0732">Signal</keyword>
<dbReference type="Proteomes" id="UP000537130">
    <property type="component" value="Unassembled WGS sequence"/>
</dbReference>
<dbReference type="Pfam" id="PF03797">
    <property type="entry name" value="Autotransporter"/>
    <property type="match status" value="1"/>
</dbReference>
<gene>
    <name evidence="3" type="ORF">FHR99_000511</name>
</gene>
<feature type="signal peptide" evidence="1">
    <location>
        <begin position="1"/>
        <end position="23"/>
    </location>
</feature>
<dbReference type="EMBL" id="JACHWY010000001">
    <property type="protein sequence ID" value="MBB3046275.1"/>
    <property type="molecule type" value="Genomic_DNA"/>
</dbReference>
<evidence type="ECO:0000256" key="1">
    <source>
        <dbReference type="SAM" id="SignalP"/>
    </source>
</evidence>
<comment type="caution">
    <text evidence="3">The sequence shown here is derived from an EMBL/GenBank/DDBJ whole genome shotgun (WGS) entry which is preliminary data.</text>
</comment>
<evidence type="ECO:0000259" key="2">
    <source>
        <dbReference type="PROSITE" id="PS51208"/>
    </source>
</evidence>
<keyword evidence="4" id="KW-1185">Reference proteome</keyword>
<accession>A0A7W4W2T3</accession>
<reference evidence="3 4" key="1">
    <citation type="submission" date="2020-08" db="EMBL/GenBank/DDBJ databases">
        <title>Genomic Encyclopedia of Type Strains, Phase III (KMG-III): the genomes of soil and plant-associated and newly described type strains.</title>
        <authorList>
            <person name="Whitman W."/>
        </authorList>
    </citation>
    <scope>NUCLEOTIDE SEQUENCE [LARGE SCALE GENOMIC DNA]</scope>
    <source>
        <strain evidence="3 4">CECT 8654</strain>
    </source>
</reference>
<dbReference type="SUPFAM" id="SSF103515">
    <property type="entry name" value="Autotransporter"/>
    <property type="match status" value="1"/>
</dbReference>
<protein>
    <submittedName>
        <fullName evidence="3">Uncharacterized protein YhjY with autotransporter beta-barrel domain</fullName>
    </submittedName>
</protein>
<name>A0A7W4W2T3_9GAMM</name>
<dbReference type="SMART" id="SM00869">
    <property type="entry name" value="Autotransporter"/>
    <property type="match status" value="1"/>
</dbReference>
<dbReference type="RefSeq" id="WP_183408981.1">
    <property type="nucleotide sequence ID" value="NZ_JACHWY010000001.1"/>
</dbReference>
<feature type="domain" description="Autotransporter" evidence="2">
    <location>
        <begin position="113"/>
        <end position="384"/>
    </location>
</feature>
<dbReference type="InterPro" id="IPR036709">
    <property type="entry name" value="Autotransporte_beta_dom_sf"/>
</dbReference>
<evidence type="ECO:0000313" key="4">
    <source>
        <dbReference type="Proteomes" id="UP000537130"/>
    </source>
</evidence>
<organism evidence="3 4">
    <name type="scientific">Litorivivens lipolytica</name>
    <dbReference type="NCBI Taxonomy" id="1524264"/>
    <lineage>
        <taxon>Bacteria</taxon>
        <taxon>Pseudomonadati</taxon>
        <taxon>Pseudomonadota</taxon>
        <taxon>Gammaproteobacteria</taxon>
        <taxon>Litorivivens</taxon>
    </lineage>
</organism>
<sequence length="384" mass="41536">MNRSICCRLIALAMLIFDPFAIADHEDNLISVHDDNITLVNDLIVIGGQSGNGRCGQADCPSIASLSSVGKGTSKAVGALGGRIDQARGSSNKQFSIISRLPKKGGSAGADSGDFSPWSPFLVADTSDTDHRQTERTQAYNQDTHIGMLGMDFRARRNLIIGATVNHMRSETVIAEQGGSADSDTNILGIHTSSYWGNTFVDGLITHGEIDIDLVRNSSTGSYATETEGKFHSAEVTVGHFFGSEQVTLTPSLRAFHIRGELDDFEETALIGGGGALAYNTQHFESLNLRAALQFDYVFLTDFGTVTPRLYVAYYHEFSDAQAAGTKSGLKQFSDKPEQNYGAARFSLALQLPRGVAAFVSLERAFEHYQMDQESLALGCRVEL</sequence>
<evidence type="ECO:0000313" key="3">
    <source>
        <dbReference type="EMBL" id="MBB3046275.1"/>
    </source>
</evidence>
<dbReference type="Gene3D" id="2.40.128.130">
    <property type="entry name" value="Autotransporter beta-domain"/>
    <property type="match status" value="1"/>
</dbReference>
<dbReference type="AlphaFoldDB" id="A0A7W4W2T3"/>
<proteinExistence type="predicted"/>
<dbReference type="PROSITE" id="PS51208">
    <property type="entry name" value="AUTOTRANSPORTER"/>
    <property type="match status" value="1"/>
</dbReference>
<dbReference type="InterPro" id="IPR005546">
    <property type="entry name" value="Autotransporte_beta"/>
</dbReference>